<evidence type="ECO:0000256" key="2">
    <source>
        <dbReference type="ARBA" id="ARBA00022723"/>
    </source>
</evidence>
<evidence type="ECO:0000313" key="6">
    <source>
        <dbReference type="EMBL" id="PYH48660.1"/>
    </source>
</evidence>
<dbReference type="Gene3D" id="3.50.50.60">
    <property type="entry name" value="FAD/NAD(P)-binding domain"/>
    <property type="match status" value="1"/>
</dbReference>
<keyword evidence="4" id="KW-0411">Iron-sulfur</keyword>
<keyword evidence="7" id="KW-1185">Reference proteome</keyword>
<evidence type="ECO:0000256" key="4">
    <source>
        <dbReference type="ARBA" id="ARBA00023014"/>
    </source>
</evidence>
<evidence type="ECO:0000259" key="5">
    <source>
        <dbReference type="PROSITE" id="PS51296"/>
    </source>
</evidence>
<dbReference type="Pfam" id="PF01266">
    <property type="entry name" value="DAO"/>
    <property type="match status" value="1"/>
</dbReference>
<dbReference type="GO" id="GO:0051537">
    <property type="term" value="F:2 iron, 2 sulfur cluster binding"/>
    <property type="evidence" value="ECO:0007669"/>
    <property type="project" value="UniProtKB-KW"/>
</dbReference>
<dbReference type="InterPro" id="IPR038010">
    <property type="entry name" value="YhfW_C"/>
</dbReference>
<dbReference type="PROSITE" id="PS51296">
    <property type="entry name" value="RIESKE"/>
    <property type="match status" value="1"/>
</dbReference>
<dbReference type="InterPro" id="IPR036188">
    <property type="entry name" value="FAD/NAD-bd_sf"/>
</dbReference>
<dbReference type="Gene3D" id="2.102.10.10">
    <property type="entry name" value="Rieske [2Fe-2S] iron-sulphur domain"/>
    <property type="match status" value="1"/>
</dbReference>
<feature type="domain" description="Rieske" evidence="5">
    <location>
        <begin position="508"/>
        <end position="583"/>
    </location>
</feature>
<dbReference type="InterPro" id="IPR006076">
    <property type="entry name" value="FAD-dep_OxRdtase"/>
</dbReference>
<accession>A0A318ZX46</accession>
<sequence length="598" mass="66447">MRPALNLYSITCPRVIRHSAFKRVNAQLHSLRLLPVSRCFSTSTAPPPSRTLATMSDRPHQFMNTSGETDPVWVRHMPYAHYPHFPTLEENVETEVCIVGAGIAGISIAYELVTRGQRVTMLEARNVLSGETGRTSGHLANALDDGYTEIAKKHGRKGAQAAADSHTWAIHRVGEIARHLHLDCEYRTLPAYEISQYPRDGETAHSHAAEVRELQQEVEFAQGLGLAAQFHAGRAVRGWEGAVDQRDAAVFQGQATFHPTKYLVGVLEWLRQQPNFQCYTGTRMMSSEEEQDGVRVQTAGGHTVTAAALVQATCVPLQKLSVIAEMEYMRTYCIAIRIPKGSVEDCLLYDAAEAYKYVRFTACDETDDYLVIGGCDHKVGQERTAGRFDELEGWVRERFPQAGAVDYRWSGQIFEPVDYMAFIGKNQGLNHTYIVTGDSGNGLTHGVLAGKLIADEITGVENPWADLYNPNRMKSIAKSMPSMLKHDLQINAQYKRWMQSDITDIEDLAPCSGGVMKENPATPVAVYKDEHGKAHKFSAICPHMKAVLSWNETEKSWDCPVHGSRFSCDGVCIEGPAKANLTPMDEFAKQAQRAQETM</sequence>
<dbReference type="OrthoDB" id="429143at2759"/>
<dbReference type="EMBL" id="KZ821221">
    <property type="protein sequence ID" value="PYH48660.1"/>
    <property type="molecule type" value="Genomic_DNA"/>
</dbReference>
<dbReference type="InterPro" id="IPR036922">
    <property type="entry name" value="Rieske_2Fe-2S_sf"/>
</dbReference>
<dbReference type="Gene3D" id="3.30.9.10">
    <property type="entry name" value="D-Amino Acid Oxidase, subunit A, domain 2"/>
    <property type="match status" value="1"/>
</dbReference>
<dbReference type="SUPFAM" id="SSF51905">
    <property type="entry name" value="FAD/NAD(P)-binding domain"/>
    <property type="match status" value="1"/>
</dbReference>
<dbReference type="RefSeq" id="XP_025434642.1">
    <property type="nucleotide sequence ID" value="XM_025574276.1"/>
</dbReference>
<dbReference type="CDD" id="cd03477">
    <property type="entry name" value="Rieske_YhfW_C"/>
    <property type="match status" value="1"/>
</dbReference>
<dbReference type="Proteomes" id="UP000248349">
    <property type="component" value="Unassembled WGS sequence"/>
</dbReference>
<dbReference type="FunFam" id="2.102.10.10:FF:000014">
    <property type="entry name" value="Oxidoreductase, FAD dependent"/>
    <property type="match status" value="1"/>
</dbReference>
<dbReference type="PANTHER" id="PTHR13847:SF281">
    <property type="entry name" value="FAD DEPENDENT OXIDOREDUCTASE DOMAIN-CONTAINING PROTEIN"/>
    <property type="match status" value="1"/>
</dbReference>
<dbReference type="SUPFAM" id="SSF50022">
    <property type="entry name" value="ISP domain"/>
    <property type="match status" value="1"/>
</dbReference>
<dbReference type="GO" id="GO:0046872">
    <property type="term" value="F:metal ion binding"/>
    <property type="evidence" value="ECO:0007669"/>
    <property type="project" value="UniProtKB-KW"/>
</dbReference>
<dbReference type="Pfam" id="PF00355">
    <property type="entry name" value="Rieske"/>
    <property type="match status" value="1"/>
</dbReference>
<dbReference type="PANTHER" id="PTHR13847">
    <property type="entry name" value="SARCOSINE DEHYDROGENASE-RELATED"/>
    <property type="match status" value="1"/>
</dbReference>
<dbReference type="InterPro" id="IPR017941">
    <property type="entry name" value="Rieske_2Fe-2S"/>
</dbReference>
<reference evidence="6 7" key="1">
    <citation type="submission" date="2016-12" db="EMBL/GenBank/DDBJ databases">
        <title>The genomes of Aspergillus section Nigri reveals drivers in fungal speciation.</title>
        <authorList>
            <consortium name="DOE Joint Genome Institute"/>
            <person name="Vesth T.C."/>
            <person name="Nybo J."/>
            <person name="Theobald S."/>
            <person name="Brandl J."/>
            <person name="Frisvad J.C."/>
            <person name="Nielsen K.F."/>
            <person name="Lyhne E.K."/>
            <person name="Kogle M.E."/>
            <person name="Kuo A."/>
            <person name="Riley R."/>
            <person name="Clum A."/>
            <person name="Nolan M."/>
            <person name="Lipzen A."/>
            <person name="Salamov A."/>
            <person name="Henrissat B."/>
            <person name="Wiebenga A."/>
            <person name="De Vries R.P."/>
            <person name="Grigoriev I.V."/>
            <person name="Mortensen U.H."/>
            <person name="Andersen M.R."/>
            <person name="Baker S.E."/>
        </authorList>
    </citation>
    <scope>NUCLEOTIDE SEQUENCE [LARGE SCALE GENOMIC DNA]</scope>
    <source>
        <strain evidence="6 7">JOP 1030-1</strain>
    </source>
</reference>
<dbReference type="GeneID" id="37075504"/>
<name>A0A318ZX46_9EURO</name>
<dbReference type="GO" id="GO:0005737">
    <property type="term" value="C:cytoplasm"/>
    <property type="evidence" value="ECO:0007669"/>
    <property type="project" value="TreeGrafter"/>
</dbReference>
<keyword evidence="3" id="KW-0408">Iron</keyword>
<evidence type="ECO:0000256" key="3">
    <source>
        <dbReference type="ARBA" id="ARBA00023004"/>
    </source>
</evidence>
<gene>
    <name evidence="6" type="ORF">BP01DRAFT_353802</name>
</gene>
<keyword evidence="1" id="KW-0001">2Fe-2S</keyword>
<proteinExistence type="predicted"/>
<protein>
    <submittedName>
        <fullName evidence="6">Gamma-glutamylputrescine oxidoreductase</fullName>
    </submittedName>
</protein>
<keyword evidence="2" id="KW-0479">Metal-binding</keyword>
<evidence type="ECO:0000256" key="1">
    <source>
        <dbReference type="ARBA" id="ARBA00022714"/>
    </source>
</evidence>
<evidence type="ECO:0000313" key="7">
    <source>
        <dbReference type="Proteomes" id="UP000248349"/>
    </source>
</evidence>
<organism evidence="6 7">
    <name type="scientific">Aspergillus saccharolyticus JOP 1030-1</name>
    <dbReference type="NCBI Taxonomy" id="1450539"/>
    <lineage>
        <taxon>Eukaryota</taxon>
        <taxon>Fungi</taxon>
        <taxon>Dikarya</taxon>
        <taxon>Ascomycota</taxon>
        <taxon>Pezizomycotina</taxon>
        <taxon>Eurotiomycetes</taxon>
        <taxon>Eurotiomycetidae</taxon>
        <taxon>Eurotiales</taxon>
        <taxon>Aspergillaceae</taxon>
        <taxon>Aspergillus</taxon>
        <taxon>Aspergillus subgen. Circumdati</taxon>
    </lineage>
</organism>
<dbReference type="AlphaFoldDB" id="A0A318ZX46"/>